<gene>
    <name evidence="1" type="ORF">NCS57_00894200</name>
</gene>
<accession>A0ACC0QTS7</accession>
<evidence type="ECO:0000313" key="1">
    <source>
        <dbReference type="EMBL" id="KAI8666683.1"/>
    </source>
</evidence>
<name>A0ACC0QTS7_9HYPO</name>
<sequence length="513" mass="56600">MLLYARTAPPKARNTRSRAGCRFCKEMRKKCDECRPQCSRCKEYGKDCIYDPVRPRRRYQTPATGSGVSPPLLGNGSSKDVWGIDMTSELFPGICQMVSSTAVNSPILDAPDPPAFSEWNKEPISFVSQTCPEPCLGFPPFCEFSTVAEERLLLAHFSCVLSELMTLSPGDTNPFQELILPLCLDNMALLNAVCALSTGHLEYQGIHSARASSHFHAVAVQHLVQMLADLNVARDEVLPVIMMLTYYEAMFNYFDVISALSLATAPLSPLPRRGMLVDPCFIDESRLNSVDALLGKASSLWPTLHRLAQLLDLKKEFQAAKERKENAKAAVLREELRICTDAIQYSLQNWEPRSEANQDGASEVLGDQSATHSALSYRHSSLVYLFRTIHNYPRSHYQVQSHVRASLEHCNDAVSAAGPMGALLWPLFVAACEAISVADRTLAEKAFLAVSKRQGMANVDRAWALTQQIWEASSGEVASRGMLASHHRSRGDGQCIREVAMASKDSGFGLILG</sequence>
<organism evidence="1 2">
    <name type="scientific">Fusarium keratoplasticum</name>
    <dbReference type="NCBI Taxonomy" id="1328300"/>
    <lineage>
        <taxon>Eukaryota</taxon>
        <taxon>Fungi</taxon>
        <taxon>Dikarya</taxon>
        <taxon>Ascomycota</taxon>
        <taxon>Pezizomycotina</taxon>
        <taxon>Sordariomycetes</taxon>
        <taxon>Hypocreomycetidae</taxon>
        <taxon>Hypocreales</taxon>
        <taxon>Nectriaceae</taxon>
        <taxon>Fusarium</taxon>
        <taxon>Fusarium solani species complex</taxon>
    </lineage>
</organism>
<comment type="caution">
    <text evidence="1">The sequence shown here is derived from an EMBL/GenBank/DDBJ whole genome shotgun (WGS) entry which is preliminary data.</text>
</comment>
<evidence type="ECO:0000313" key="2">
    <source>
        <dbReference type="Proteomes" id="UP001065298"/>
    </source>
</evidence>
<proteinExistence type="predicted"/>
<keyword evidence="2" id="KW-1185">Reference proteome</keyword>
<protein>
    <submittedName>
        <fullName evidence="1">Zn(2)-C6 fungal-type domain-containing protein</fullName>
    </submittedName>
</protein>
<dbReference type="EMBL" id="CM046508">
    <property type="protein sequence ID" value="KAI8666683.1"/>
    <property type="molecule type" value="Genomic_DNA"/>
</dbReference>
<reference evidence="1" key="1">
    <citation type="submission" date="2022-06" db="EMBL/GenBank/DDBJ databases">
        <title>Fusarium solani species complex genomes reveal bases of compartmentalisation and animal pathogenesis.</title>
        <authorList>
            <person name="Tsai I.J."/>
        </authorList>
    </citation>
    <scope>NUCLEOTIDE SEQUENCE</scope>
    <source>
        <strain evidence="1">Fu6.1</strain>
    </source>
</reference>
<dbReference type="Proteomes" id="UP001065298">
    <property type="component" value="Chromosome 6"/>
</dbReference>